<dbReference type="Proteomes" id="UP001221411">
    <property type="component" value="Unassembled WGS sequence"/>
</dbReference>
<evidence type="ECO:0000313" key="1">
    <source>
        <dbReference type="EMBL" id="MDC0749946.1"/>
    </source>
</evidence>
<accession>A0ABT5F768</accession>
<reference evidence="1 2" key="1">
    <citation type="submission" date="2022-11" db="EMBL/GenBank/DDBJ databases">
        <title>Minimal conservation of predation-associated metabolite biosynthetic gene clusters underscores biosynthetic potential of Myxococcota including descriptions for ten novel species: Archangium lansinium sp. nov., Myxococcus landrumus sp. nov., Nannocystis bai.</title>
        <authorList>
            <person name="Ahearne A."/>
            <person name="Stevens C."/>
            <person name="Dowd S."/>
        </authorList>
    </citation>
    <scope>NUCLEOTIDE SEQUENCE [LARGE SCALE GENOMIC DNA]</scope>
    <source>
        <strain evidence="1 2">RJM3</strain>
    </source>
</reference>
<keyword evidence="2" id="KW-1185">Reference proteome</keyword>
<organism evidence="1 2">
    <name type="scientific">Polyangium mundeleinium</name>
    <dbReference type="NCBI Taxonomy" id="2995306"/>
    <lineage>
        <taxon>Bacteria</taxon>
        <taxon>Pseudomonadati</taxon>
        <taxon>Myxococcota</taxon>
        <taxon>Polyangia</taxon>
        <taxon>Polyangiales</taxon>
        <taxon>Polyangiaceae</taxon>
        <taxon>Polyangium</taxon>
    </lineage>
</organism>
<protein>
    <submittedName>
        <fullName evidence="1">Uncharacterized protein</fullName>
    </submittedName>
</protein>
<name>A0ABT5F768_9BACT</name>
<dbReference type="EMBL" id="JAQNDO010000001">
    <property type="protein sequence ID" value="MDC0749946.1"/>
    <property type="molecule type" value="Genomic_DNA"/>
</dbReference>
<dbReference type="RefSeq" id="WP_271930482.1">
    <property type="nucleotide sequence ID" value="NZ_JAQNDO010000001.1"/>
</dbReference>
<proteinExistence type="predicted"/>
<comment type="caution">
    <text evidence="1">The sequence shown here is derived from an EMBL/GenBank/DDBJ whole genome shotgun (WGS) entry which is preliminary data.</text>
</comment>
<evidence type="ECO:0000313" key="2">
    <source>
        <dbReference type="Proteomes" id="UP001221411"/>
    </source>
</evidence>
<gene>
    <name evidence="1" type="ORF">POL67_51955</name>
</gene>
<sequence length="208" mass="24369">MSKLAWGTIDVDTTLGRVFFQQDWAYKWEFEAPETAWTYQEQLAFHTKVDRQIWSSWSNRVTLGVKGKHWMVTRFGRAGLRINFDIRWRTVKQTAQWSIRAVKTKRDDARSETVFPLRKSTLIVSDAEPHGVMNESKAKAYDFVSPPHEFGHMLGDLADEYYANSPHIRDKNSIMNIGRYLRARHMAEVLRQLGTMLPGCTFWVRDIR</sequence>